<evidence type="ECO:0000256" key="1">
    <source>
        <dbReference type="ARBA" id="ARBA00008239"/>
    </source>
</evidence>
<keyword evidence="5" id="KW-1185">Reference proteome</keyword>
<dbReference type="GO" id="GO:0016887">
    <property type="term" value="F:ATP hydrolysis activity"/>
    <property type="evidence" value="ECO:0007669"/>
    <property type="project" value="InterPro"/>
</dbReference>
<dbReference type="InterPro" id="IPR001404">
    <property type="entry name" value="Hsp90_fam"/>
</dbReference>
<reference evidence="4" key="1">
    <citation type="journal article" date="2023" name="Nat. Commun.">
        <title>Diploid and tetraploid genomes of Acorus and the evolution of monocots.</title>
        <authorList>
            <person name="Ma L."/>
            <person name="Liu K.W."/>
            <person name="Li Z."/>
            <person name="Hsiao Y.Y."/>
            <person name="Qi Y."/>
            <person name="Fu T."/>
            <person name="Tang G.D."/>
            <person name="Zhang D."/>
            <person name="Sun W.H."/>
            <person name="Liu D.K."/>
            <person name="Li Y."/>
            <person name="Chen G.Z."/>
            <person name="Liu X.D."/>
            <person name="Liao X.Y."/>
            <person name="Jiang Y.T."/>
            <person name="Yu X."/>
            <person name="Hao Y."/>
            <person name="Huang J."/>
            <person name="Zhao X.W."/>
            <person name="Ke S."/>
            <person name="Chen Y.Y."/>
            <person name="Wu W.L."/>
            <person name="Hsu J.L."/>
            <person name="Lin Y.F."/>
            <person name="Huang M.D."/>
            <person name="Li C.Y."/>
            <person name="Huang L."/>
            <person name="Wang Z.W."/>
            <person name="Zhao X."/>
            <person name="Zhong W.Y."/>
            <person name="Peng D.H."/>
            <person name="Ahmad S."/>
            <person name="Lan S."/>
            <person name="Zhang J.S."/>
            <person name="Tsai W.C."/>
            <person name="Van de Peer Y."/>
            <person name="Liu Z.J."/>
        </authorList>
    </citation>
    <scope>NUCLEOTIDE SEQUENCE</scope>
    <source>
        <strain evidence="4">SCP</strain>
    </source>
</reference>
<comment type="similarity">
    <text evidence="1">Belongs to the heat shock protein 90 family.</text>
</comment>
<feature type="region of interest" description="Disordered" evidence="3">
    <location>
        <begin position="42"/>
        <end position="69"/>
    </location>
</feature>
<evidence type="ECO:0000313" key="5">
    <source>
        <dbReference type="Proteomes" id="UP001179952"/>
    </source>
</evidence>
<dbReference type="AlphaFoldDB" id="A0AAV9B6M5"/>
<dbReference type="InterPro" id="IPR020568">
    <property type="entry name" value="Ribosomal_Su5_D2-typ_SF"/>
</dbReference>
<proteinExistence type="inferred from homology"/>
<dbReference type="EMBL" id="JAUJYN010000004">
    <property type="protein sequence ID" value="KAK1272398.1"/>
    <property type="molecule type" value="Genomic_DNA"/>
</dbReference>
<dbReference type="SUPFAM" id="SSF54211">
    <property type="entry name" value="Ribosomal protein S5 domain 2-like"/>
    <property type="match status" value="1"/>
</dbReference>
<dbReference type="Pfam" id="PF00183">
    <property type="entry name" value="HSP90"/>
    <property type="match status" value="1"/>
</dbReference>
<accession>A0AAV9B6M5</accession>
<protein>
    <submittedName>
        <fullName evidence="4">Heat shock protein 81-2</fullName>
    </submittedName>
</protein>
<evidence type="ECO:0000256" key="3">
    <source>
        <dbReference type="SAM" id="MobiDB-lite"/>
    </source>
</evidence>
<evidence type="ECO:0000313" key="4">
    <source>
        <dbReference type="EMBL" id="KAK1272398.1"/>
    </source>
</evidence>
<dbReference type="Proteomes" id="UP001179952">
    <property type="component" value="Unassembled WGS sequence"/>
</dbReference>
<dbReference type="GO" id="GO:0051082">
    <property type="term" value="F:unfolded protein binding"/>
    <property type="evidence" value="ECO:0007669"/>
    <property type="project" value="InterPro"/>
</dbReference>
<dbReference type="GO" id="GO:0005524">
    <property type="term" value="F:ATP binding"/>
    <property type="evidence" value="ECO:0007669"/>
    <property type="project" value="InterPro"/>
</dbReference>
<gene>
    <name evidence="4" type="ORF">QJS04_geneDACA013166</name>
</gene>
<keyword evidence="4" id="KW-0346">Stress response</keyword>
<comment type="caution">
    <text evidence="4">The sequence shown here is derived from an EMBL/GenBank/DDBJ whole genome shotgun (WGS) entry which is preliminary data.</text>
</comment>
<keyword evidence="2" id="KW-0143">Chaperone</keyword>
<sequence length="69" mass="7970">MEDELKFKAIMLVPKRVPSKKHNIKLYVRRFFITDNCSELMPEQQEPGEAGQAPLLPLRPLRPEHVGSD</sequence>
<dbReference type="GO" id="GO:0140662">
    <property type="term" value="F:ATP-dependent protein folding chaperone"/>
    <property type="evidence" value="ECO:0007669"/>
    <property type="project" value="InterPro"/>
</dbReference>
<organism evidence="4 5">
    <name type="scientific">Acorus gramineus</name>
    <name type="common">Dwarf sweet flag</name>
    <dbReference type="NCBI Taxonomy" id="55184"/>
    <lineage>
        <taxon>Eukaryota</taxon>
        <taxon>Viridiplantae</taxon>
        <taxon>Streptophyta</taxon>
        <taxon>Embryophyta</taxon>
        <taxon>Tracheophyta</taxon>
        <taxon>Spermatophyta</taxon>
        <taxon>Magnoliopsida</taxon>
        <taxon>Liliopsida</taxon>
        <taxon>Acoraceae</taxon>
        <taxon>Acorus</taxon>
    </lineage>
</organism>
<name>A0AAV9B6M5_ACOGR</name>
<dbReference type="Gene3D" id="3.30.230.80">
    <property type="match status" value="1"/>
</dbReference>
<reference evidence="4" key="2">
    <citation type="submission" date="2023-06" db="EMBL/GenBank/DDBJ databases">
        <authorList>
            <person name="Ma L."/>
            <person name="Liu K.-W."/>
            <person name="Li Z."/>
            <person name="Hsiao Y.-Y."/>
            <person name="Qi Y."/>
            <person name="Fu T."/>
            <person name="Tang G."/>
            <person name="Zhang D."/>
            <person name="Sun W.-H."/>
            <person name="Liu D.-K."/>
            <person name="Li Y."/>
            <person name="Chen G.-Z."/>
            <person name="Liu X.-D."/>
            <person name="Liao X.-Y."/>
            <person name="Jiang Y.-T."/>
            <person name="Yu X."/>
            <person name="Hao Y."/>
            <person name="Huang J."/>
            <person name="Zhao X.-W."/>
            <person name="Ke S."/>
            <person name="Chen Y.-Y."/>
            <person name="Wu W.-L."/>
            <person name="Hsu J.-L."/>
            <person name="Lin Y.-F."/>
            <person name="Huang M.-D."/>
            <person name="Li C.-Y."/>
            <person name="Huang L."/>
            <person name="Wang Z.-W."/>
            <person name="Zhao X."/>
            <person name="Zhong W.-Y."/>
            <person name="Peng D.-H."/>
            <person name="Ahmad S."/>
            <person name="Lan S."/>
            <person name="Zhang J.-S."/>
            <person name="Tsai W.-C."/>
            <person name="Van De Peer Y."/>
            <person name="Liu Z.-J."/>
        </authorList>
    </citation>
    <scope>NUCLEOTIDE SEQUENCE</scope>
    <source>
        <strain evidence="4">SCP</strain>
        <tissue evidence="4">Leaves</tissue>
    </source>
</reference>
<evidence type="ECO:0000256" key="2">
    <source>
        <dbReference type="ARBA" id="ARBA00023186"/>
    </source>
</evidence>